<dbReference type="InterPro" id="IPR047111">
    <property type="entry name" value="YbaP-like"/>
</dbReference>
<dbReference type="InterPro" id="IPR002816">
    <property type="entry name" value="TraB/PrgY/GumN_fam"/>
</dbReference>
<dbReference type="RefSeq" id="WP_106832868.1">
    <property type="nucleotide sequence ID" value="NZ_JARMEW010000006.1"/>
</dbReference>
<keyword evidence="2" id="KW-1185">Reference proteome</keyword>
<evidence type="ECO:0000313" key="2">
    <source>
        <dbReference type="Proteomes" id="UP000241645"/>
    </source>
</evidence>
<dbReference type="CDD" id="cd14789">
    <property type="entry name" value="Tiki"/>
    <property type="match status" value="1"/>
</dbReference>
<organism evidence="1 2">
    <name type="scientific">Brevibacillus porteri</name>
    <dbReference type="NCBI Taxonomy" id="2126350"/>
    <lineage>
        <taxon>Bacteria</taxon>
        <taxon>Bacillati</taxon>
        <taxon>Bacillota</taxon>
        <taxon>Bacilli</taxon>
        <taxon>Bacillales</taxon>
        <taxon>Paenibacillaceae</taxon>
        <taxon>Brevibacillus</taxon>
    </lineage>
</organism>
<dbReference type="PANTHER" id="PTHR40590">
    <property type="entry name" value="CYTOPLASMIC PROTEIN-RELATED"/>
    <property type="match status" value="1"/>
</dbReference>
<comment type="caution">
    <text evidence="1">The sequence shown here is derived from an EMBL/GenBank/DDBJ whole genome shotgun (WGS) entry which is preliminary data.</text>
</comment>
<dbReference type="PANTHER" id="PTHR40590:SF1">
    <property type="entry name" value="CYTOPLASMIC PROTEIN"/>
    <property type="match status" value="1"/>
</dbReference>
<proteinExistence type="predicted"/>
<evidence type="ECO:0000313" key="1">
    <source>
        <dbReference type="EMBL" id="PSK15144.1"/>
    </source>
</evidence>
<dbReference type="Pfam" id="PF01963">
    <property type="entry name" value="TraB_PrgY_gumN"/>
    <property type="match status" value="1"/>
</dbReference>
<sequence>MKLNKRWSKLTRLAGTGALSLALLLGYVLPVHGQTPAALPISPWSVTTLNEGEKYGIFPLEWYQESSFQQSIPADKFITLMEGTAKKLDLLGLKKKNASLSFPTDKVITREAVITSLYKLMANYELPAAFEMTGDNHPIDYMKKKGLVKGTSAGLELNQPSTVEQATVMASRLVEFAYDTVGGGAEGLMWKVTNGKNTMYLLGSIHMGIADMYPMQKDIREAYEESDELWVEADIINGDTDYMTQKMVYTDGTTLKDHVSAETYQKVQKLLTKLQLPANSFDAYKPFAVSLSVPTLGYVDGETDVQFAMLSGIDRYFLTKAMLDEKPINELEGIKLQADLLSGVPAEQQEKELNIMLDSVMAEKGLEESTKLLKDMQTEWVEGDLNGFTQIMTTHGDFGEGEVNQRLLGERDKNMAIKLAEVLEKKGETTSFVVVGAAHFSMKGMVIDHLRAKGYDVQQLK</sequence>
<reference evidence="1 2" key="1">
    <citation type="submission" date="2018-03" db="EMBL/GenBank/DDBJ databases">
        <title>Brevisbacillus phylogenomics.</title>
        <authorList>
            <person name="Dunlap C."/>
        </authorList>
    </citation>
    <scope>NUCLEOTIDE SEQUENCE [LARGE SCALE GENOMIC DNA]</scope>
    <source>
        <strain evidence="1 2">NRRL B-41110</strain>
    </source>
</reference>
<accession>A0ABX5FWG4</accession>
<dbReference type="EMBL" id="PXZO01000001">
    <property type="protein sequence ID" value="PSK15144.1"/>
    <property type="molecule type" value="Genomic_DNA"/>
</dbReference>
<name>A0ABX5FWG4_9BACL</name>
<dbReference type="Proteomes" id="UP000241645">
    <property type="component" value="Unassembled WGS sequence"/>
</dbReference>
<gene>
    <name evidence="1" type="ORF">C7R92_00695</name>
</gene>
<dbReference type="GeneID" id="95748665"/>
<protein>
    <submittedName>
        <fullName evidence="1">TraB/GumN family protein</fullName>
    </submittedName>
</protein>